<dbReference type="SUPFAM" id="SSF49854">
    <property type="entry name" value="Spermadhesin, CUB domain"/>
    <property type="match status" value="2"/>
</dbReference>
<dbReference type="Gene3D" id="2.60.120.290">
    <property type="entry name" value="Spermadhesin, CUB domain"/>
    <property type="match status" value="2"/>
</dbReference>
<feature type="domain" description="CUB" evidence="4">
    <location>
        <begin position="110"/>
        <end position="223"/>
    </location>
</feature>
<dbReference type="InterPro" id="IPR000859">
    <property type="entry name" value="CUB_dom"/>
</dbReference>
<comment type="caution">
    <text evidence="3">Lacks conserved residue(s) required for the propagation of feature annotation.</text>
</comment>
<dbReference type="InterPro" id="IPR035914">
    <property type="entry name" value="Sperma_CUB_dom_sf"/>
</dbReference>
<keyword evidence="7" id="KW-1185">Reference proteome</keyword>
<dbReference type="EnsemblMetazoa" id="CJA13393.1">
    <property type="protein sequence ID" value="CJA13393.1"/>
    <property type="gene ID" value="WBGene00132597"/>
</dbReference>
<keyword evidence="2" id="KW-1015">Disulfide bond</keyword>
<dbReference type="PROSITE" id="PS50041">
    <property type="entry name" value="C_TYPE_LECTIN_2"/>
    <property type="match status" value="1"/>
</dbReference>
<dbReference type="SUPFAM" id="SSF56436">
    <property type="entry name" value="C-type lectin-like"/>
    <property type="match status" value="1"/>
</dbReference>
<dbReference type="AlphaFoldDB" id="A0A8R1DXG3"/>
<dbReference type="Proteomes" id="UP000005237">
    <property type="component" value="Unassembled WGS sequence"/>
</dbReference>
<accession>A0A8R1DXG3</accession>
<evidence type="ECO:0000259" key="5">
    <source>
        <dbReference type="PROSITE" id="PS50041"/>
    </source>
</evidence>
<feature type="domain" description="CUB" evidence="4">
    <location>
        <begin position="225"/>
        <end position="337"/>
    </location>
</feature>
<dbReference type="Gene3D" id="3.10.100.10">
    <property type="entry name" value="Mannose-Binding Protein A, subunit A"/>
    <property type="match status" value="1"/>
</dbReference>
<evidence type="ECO:0000313" key="6">
    <source>
        <dbReference type="EnsemblMetazoa" id="CJA13393.1"/>
    </source>
</evidence>
<dbReference type="PANTHER" id="PTHR24251">
    <property type="entry name" value="OVOCHYMASE-RELATED"/>
    <property type="match status" value="1"/>
</dbReference>
<dbReference type="SMART" id="SM00042">
    <property type="entry name" value="CUB"/>
    <property type="match status" value="2"/>
</dbReference>
<feature type="domain" description="C-type lectin" evidence="5">
    <location>
        <begin position="1"/>
        <end position="104"/>
    </location>
</feature>
<protein>
    <recommendedName>
        <fullName evidence="8">CUB domain-containing protein</fullName>
    </recommendedName>
</protein>
<evidence type="ECO:0008006" key="8">
    <source>
        <dbReference type="Google" id="ProtNLM"/>
    </source>
</evidence>
<dbReference type="Pfam" id="PF00431">
    <property type="entry name" value="CUB"/>
    <property type="match status" value="2"/>
</dbReference>
<dbReference type="OMA" id="SVAPFNY"/>
<reference evidence="6" key="2">
    <citation type="submission" date="2022-06" db="UniProtKB">
        <authorList>
            <consortium name="EnsemblMetazoa"/>
        </authorList>
    </citation>
    <scope>IDENTIFICATION</scope>
    <source>
        <strain evidence="6">DF5081</strain>
    </source>
</reference>
<dbReference type="Pfam" id="PF00059">
    <property type="entry name" value="Lectin_C"/>
    <property type="match status" value="1"/>
</dbReference>
<dbReference type="InterPro" id="IPR016186">
    <property type="entry name" value="C-type_lectin-like/link_sf"/>
</dbReference>
<proteinExistence type="predicted"/>
<name>A0A8R1DXG3_CAEJA</name>
<evidence type="ECO:0000256" key="1">
    <source>
        <dbReference type="ARBA" id="ARBA00022737"/>
    </source>
</evidence>
<keyword evidence="1" id="KW-0677">Repeat</keyword>
<dbReference type="InterPro" id="IPR016187">
    <property type="entry name" value="CTDL_fold"/>
</dbReference>
<dbReference type="CDD" id="cd00041">
    <property type="entry name" value="CUB"/>
    <property type="match status" value="2"/>
</dbReference>
<evidence type="ECO:0000313" key="7">
    <source>
        <dbReference type="Proteomes" id="UP000005237"/>
    </source>
</evidence>
<reference evidence="7" key="1">
    <citation type="submission" date="2010-08" db="EMBL/GenBank/DDBJ databases">
        <authorList>
            <consortium name="Caenorhabditis japonica Sequencing Consortium"/>
            <person name="Wilson R.K."/>
        </authorList>
    </citation>
    <scope>NUCLEOTIDE SEQUENCE [LARGE SCALE GENOMIC DNA]</scope>
    <source>
        <strain evidence="7">DF5081</strain>
    </source>
</reference>
<sequence>MLYTFDESIQYCNSIGGKPVSISSYSERDAISGFTNTTTLQPWIASRRNKTTGNFYNLDGSYFYSYMWTTNEPSVNGDCVTYKGVNPPGQQVTQCYQLQPAFCKQTPALCNSAVLGGPNTWSGTFQSPGYPNQYYNNLRCQYLINSPNNTYITITFYPFLIEEWYDAVEVYEGNSTSYYDFIGTVSSYNLARGFESSRNVMNVLFRTNYAVTDKGWLATWKAKKNMPTIYQYGSNGTMVSPNYPSNYDSYDEQVYQISVAYGMQVNMTIDDFRTETRFDYLSIYNSTLQSNSTLVATLSGASVAPFNYISPRNYMSLKFVSDGSLQYKGWHMYWSIC</sequence>
<evidence type="ECO:0000259" key="4">
    <source>
        <dbReference type="PROSITE" id="PS01180"/>
    </source>
</evidence>
<dbReference type="PROSITE" id="PS01180">
    <property type="entry name" value="CUB"/>
    <property type="match status" value="2"/>
</dbReference>
<evidence type="ECO:0000256" key="2">
    <source>
        <dbReference type="ARBA" id="ARBA00023157"/>
    </source>
</evidence>
<organism evidence="6 7">
    <name type="scientific">Caenorhabditis japonica</name>
    <dbReference type="NCBI Taxonomy" id="281687"/>
    <lineage>
        <taxon>Eukaryota</taxon>
        <taxon>Metazoa</taxon>
        <taxon>Ecdysozoa</taxon>
        <taxon>Nematoda</taxon>
        <taxon>Chromadorea</taxon>
        <taxon>Rhabditida</taxon>
        <taxon>Rhabditina</taxon>
        <taxon>Rhabditomorpha</taxon>
        <taxon>Rhabditoidea</taxon>
        <taxon>Rhabditidae</taxon>
        <taxon>Peloderinae</taxon>
        <taxon>Caenorhabditis</taxon>
    </lineage>
</organism>
<evidence type="ECO:0000256" key="3">
    <source>
        <dbReference type="PROSITE-ProRule" id="PRU00059"/>
    </source>
</evidence>
<dbReference type="CDD" id="cd00037">
    <property type="entry name" value="CLECT"/>
    <property type="match status" value="1"/>
</dbReference>
<dbReference type="InterPro" id="IPR001304">
    <property type="entry name" value="C-type_lectin-like"/>
</dbReference>